<evidence type="ECO:0000313" key="1">
    <source>
        <dbReference type="EMBL" id="GLC31756.1"/>
    </source>
</evidence>
<keyword evidence="2" id="KW-1185">Reference proteome</keyword>
<gene>
    <name evidence="1" type="ORF">bsdE14_31660</name>
</gene>
<dbReference type="EMBL" id="BRXR01000001">
    <property type="protein sequence ID" value="GLC31756.1"/>
    <property type="molecule type" value="Genomic_DNA"/>
</dbReference>
<name>A0ABQ5N9B1_9CLOT</name>
<organism evidence="1 2">
    <name type="scientific">Clostridium omnivorum</name>
    <dbReference type="NCBI Taxonomy" id="1604902"/>
    <lineage>
        <taxon>Bacteria</taxon>
        <taxon>Bacillati</taxon>
        <taxon>Bacillota</taxon>
        <taxon>Clostridia</taxon>
        <taxon>Eubacteriales</taxon>
        <taxon>Clostridiaceae</taxon>
        <taxon>Clostridium</taxon>
    </lineage>
</organism>
<reference evidence="1 2" key="1">
    <citation type="journal article" date="2024" name="Int. J. Syst. Evol. Microbiol.">
        <title>Clostridium omnivorum sp. nov., isolated from anoxic soil under the treatment of reductive soil disinfestation.</title>
        <authorList>
            <person name="Ueki A."/>
            <person name="Tonouchi A."/>
            <person name="Kaku N."/>
            <person name="Honma S."/>
            <person name="Ueki K."/>
        </authorList>
    </citation>
    <scope>NUCLEOTIDE SEQUENCE [LARGE SCALE GENOMIC DNA]</scope>
    <source>
        <strain evidence="1 2">E14</strain>
    </source>
</reference>
<comment type="caution">
    <text evidence="1">The sequence shown here is derived from an EMBL/GenBank/DDBJ whole genome shotgun (WGS) entry which is preliminary data.</text>
</comment>
<dbReference type="Proteomes" id="UP001208567">
    <property type="component" value="Unassembled WGS sequence"/>
</dbReference>
<protein>
    <submittedName>
        <fullName evidence="1">Uncharacterized protein</fullName>
    </submittedName>
</protein>
<accession>A0ABQ5N9B1</accession>
<sequence>MEMTVPKIVPAEFKSLLSDAVLMKGFRGMHTDEILSALL</sequence>
<proteinExistence type="predicted"/>
<evidence type="ECO:0000313" key="2">
    <source>
        <dbReference type="Proteomes" id="UP001208567"/>
    </source>
</evidence>